<evidence type="ECO:0008006" key="3">
    <source>
        <dbReference type="Google" id="ProtNLM"/>
    </source>
</evidence>
<organism evidence="1 2">
    <name type="scientific">Chitinophaga horti</name>
    <dbReference type="NCBI Taxonomy" id="2920382"/>
    <lineage>
        <taxon>Bacteria</taxon>
        <taxon>Pseudomonadati</taxon>
        <taxon>Bacteroidota</taxon>
        <taxon>Chitinophagia</taxon>
        <taxon>Chitinophagales</taxon>
        <taxon>Chitinophagaceae</taxon>
        <taxon>Chitinophaga</taxon>
    </lineage>
</organism>
<dbReference type="RefSeq" id="WP_264282892.1">
    <property type="nucleotide sequence ID" value="NZ_CP107006.1"/>
</dbReference>
<evidence type="ECO:0000313" key="1">
    <source>
        <dbReference type="EMBL" id="UYQ95101.1"/>
    </source>
</evidence>
<evidence type="ECO:0000313" key="2">
    <source>
        <dbReference type="Proteomes" id="UP001162741"/>
    </source>
</evidence>
<dbReference type="EMBL" id="CP107006">
    <property type="protein sequence ID" value="UYQ95101.1"/>
    <property type="molecule type" value="Genomic_DNA"/>
</dbReference>
<sequence>MDNIRNAFHLPITILLIALGSIVATTGCQKEYIDKEKIIAPDTLQVSGRTHIVDFAIDNYSKDTLLHASLIGDSIIIYWPYYATPPKTIKPAILLPDSATVSPATGTEVPFVTGTKYTVTAAVGSKKEYFLKVVIRQRAITPGEFANPVLNHYGYYEWYHGDYYITDTAQTRIYLTSLDSTREYRLPLTHVAPAGPAFVLPPTVLPGEYTMRLVNGLYTLHVTPEPGVETFIVEPVTTAVLIHAGGLPKTAKRGQSLVVRGQHLAGVGTGAFLRNDASVYVPVTLEANTAADQVTFRLPETLPVGTYTGLRLGTTVGNKNLTYRLEVVE</sequence>
<dbReference type="Proteomes" id="UP001162741">
    <property type="component" value="Chromosome"/>
</dbReference>
<proteinExistence type="predicted"/>
<reference evidence="1" key="1">
    <citation type="submission" date="2022-10" db="EMBL/GenBank/DDBJ databases">
        <title>Chitinophaga sp. nov., isolated from soil.</title>
        <authorList>
            <person name="Jeon C.O."/>
        </authorList>
    </citation>
    <scope>NUCLEOTIDE SEQUENCE</scope>
    <source>
        <strain evidence="1">R8</strain>
    </source>
</reference>
<dbReference type="PROSITE" id="PS51257">
    <property type="entry name" value="PROKAR_LIPOPROTEIN"/>
    <property type="match status" value="1"/>
</dbReference>
<gene>
    <name evidence="1" type="ORF">MKQ68_08330</name>
</gene>
<protein>
    <recommendedName>
        <fullName evidence="3">IPT/TIG domain-containing protein</fullName>
    </recommendedName>
</protein>
<accession>A0ABY6J6V8</accession>
<keyword evidence="2" id="KW-1185">Reference proteome</keyword>
<name>A0ABY6J6V8_9BACT</name>
<dbReference type="Gene3D" id="2.60.40.2340">
    <property type="match status" value="1"/>
</dbReference>